<dbReference type="RefSeq" id="WP_310827871.1">
    <property type="nucleotide sequence ID" value="NZ_JAQGEC010000054.1"/>
</dbReference>
<evidence type="ECO:0000313" key="3">
    <source>
        <dbReference type="EMBL" id="MDR9892927.1"/>
    </source>
</evidence>
<name>A0AAE4DSM9_9ENTR</name>
<dbReference type="Pfam" id="PF06120">
    <property type="entry name" value="Phage_HK97_TLTM"/>
    <property type="match status" value="1"/>
</dbReference>
<keyword evidence="1" id="KW-0472">Membrane</keyword>
<comment type="caution">
    <text evidence="3">The sequence shown here is derived from an EMBL/GenBank/DDBJ whole genome shotgun (WGS) entry which is preliminary data.</text>
</comment>
<evidence type="ECO:0000259" key="2">
    <source>
        <dbReference type="Pfam" id="PF06120"/>
    </source>
</evidence>
<dbReference type="Proteomes" id="UP001248822">
    <property type="component" value="Unassembled WGS sequence"/>
</dbReference>
<keyword evidence="1" id="KW-0812">Transmembrane</keyword>
<reference evidence="3" key="1">
    <citation type="submission" date="2022-12" db="EMBL/GenBank/DDBJ databases">
        <title>NDM-1 containing novel ST 2018 Pseudenterobacter timonensis.</title>
        <authorList>
            <person name="Halder G."/>
            <person name="Mandal S."/>
            <person name="Dutta S."/>
        </authorList>
    </citation>
    <scope>NUCLEOTIDE SEQUENCE</scope>
    <source>
        <strain evidence="3">CNCI147</strain>
    </source>
</reference>
<protein>
    <submittedName>
        <fullName evidence="3">Phage tail tape measure protein</fullName>
    </submittedName>
</protein>
<sequence length="123" mass="12697">AEAKVTAAQARLTTALATGTATEKVRARTALERAQAGLVAAKNADAQAVAERRLAATQASLSRNLANRVSTQSNLNSVTSVGTRLMSGALGLIGGVPGLVMLGAGAWYAMYQNQEQARRSAQE</sequence>
<organism evidence="3 4">
    <name type="scientific">Pseudenterobacter timonensis</name>
    <dbReference type="NCBI Taxonomy" id="1755099"/>
    <lineage>
        <taxon>Bacteria</taxon>
        <taxon>Pseudomonadati</taxon>
        <taxon>Pseudomonadota</taxon>
        <taxon>Gammaproteobacteria</taxon>
        <taxon>Enterobacterales</taxon>
        <taxon>Enterobacteriaceae</taxon>
        <taxon>Pseudenterobacter</taxon>
    </lineage>
</organism>
<proteinExistence type="predicted"/>
<dbReference type="AlphaFoldDB" id="A0AAE4DSM9"/>
<feature type="transmembrane region" description="Helical" evidence="1">
    <location>
        <begin position="85"/>
        <end position="109"/>
    </location>
</feature>
<accession>A0AAE4DSM9</accession>
<evidence type="ECO:0000256" key="1">
    <source>
        <dbReference type="SAM" id="Phobius"/>
    </source>
</evidence>
<gene>
    <name evidence="3" type="ORF">O7047_22240</name>
</gene>
<keyword evidence="1" id="KW-1133">Transmembrane helix</keyword>
<evidence type="ECO:0000313" key="4">
    <source>
        <dbReference type="Proteomes" id="UP001248822"/>
    </source>
</evidence>
<feature type="non-terminal residue" evidence="3">
    <location>
        <position position="123"/>
    </location>
</feature>
<feature type="non-terminal residue" evidence="3">
    <location>
        <position position="1"/>
    </location>
</feature>
<dbReference type="InterPro" id="IPR009302">
    <property type="entry name" value="Tail_length_tape_measure"/>
</dbReference>
<feature type="domain" description="Tail length tape measure" evidence="2">
    <location>
        <begin position="72"/>
        <end position="123"/>
    </location>
</feature>
<dbReference type="EMBL" id="JAQGEC010000054">
    <property type="protein sequence ID" value="MDR9892927.1"/>
    <property type="molecule type" value="Genomic_DNA"/>
</dbReference>